<feature type="region of interest" description="Disordered" evidence="1">
    <location>
        <begin position="94"/>
        <end position="137"/>
    </location>
</feature>
<reference evidence="2 3" key="2">
    <citation type="submission" date="2018-01" db="EMBL/GenBank/DDBJ databases">
        <title>Genomic study of Klebsiella pneumoniae.</title>
        <authorList>
            <person name="Yang Y."/>
            <person name="Bicalho R."/>
        </authorList>
    </citation>
    <scope>NUCLEOTIDE SEQUENCE [LARGE SCALE GENOMIC DNA]</scope>
    <source>
        <strain evidence="2 3">A11</strain>
    </source>
</reference>
<name>A0A2J4P1L6_9ENTR</name>
<proteinExistence type="predicted"/>
<feature type="compositionally biased region" description="Acidic residues" evidence="1">
    <location>
        <begin position="106"/>
        <end position="118"/>
    </location>
</feature>
<reference evidence="2 3" key="1">
    <citation type="submission" date="2017-11" db="EMBL/GenBank/DDBJ databases">
        <authorList>
            <person name="Han C.G."/>
        </authorList>
    </citation>
    <scope>NUCLEOTIDE SEQUENCE [LARGE SCALE GENOMIC DNA]</scope>
    <source>
        <strain evidence="2 3">A11</strain>
    </source>
</reference>
<dbReference type="Proteomes" id="UP000234505">
    <property type="component" value="Unassembled WGS sequence"/>
</dbReference>
<protein>
    <submittedName>
        <fullName evidence="2">Uncharacterized protein</fullName>
    </submittedName>
</protein>
<organism evidence="2 3">
    <name type="scientific">Klebsiella michiganensis</name>
    <dbReference type="NCBI Taxonomy" id="1134687"/>
    <lineage>
        <taxon>Bacteria</taxon>
        <taxon>Pseudomonadati</taxon>
        <taxon>Pseudomonadota</taxon>
        <taxon>Gammaproteobacteria</taxon>
        <taxon>Enterobacterales</taxon>
        <taxon>Enterobacteriaceae</taxon>
        <taxon>Klebsiella/Raoultella group</taxon>
        <taxon>Klebsiella</taxon>
    </lineage>
</organism>
<evidence type="ECO:0000313" key="2">
    <source>
        <dbReference type="EMBL" id="PLL08291.1"/>
    </source>
</evidence>
<accession>A0A2J4P1L6</accession>
<gene>
    <name evidence="2" type="ORF">CWN50_38635</name>
</gene>
<dbReference type="EMBL" id="PIDS01002674">
    <property type="protein sequence ID" value="PLL08291.1"/>
    <property type="molecule type" value="Genomic_DNA"/>
</dbReference>
<evidence type="ECO:0000256" key="1">
    <source>
        <dbReference type="SAM" id="MobiDB-lite"/>
    </source>
</evidence>
<sequence length="163" mass="18878">SFIKSKNFTSVRFTQTKKIKSILNDILNYYKVKVLDTINIQYIDLAHISDQKLRNMFAKHLYDFDNRSTIDGFNYFGLEKVRLSRIKTIFEDDADDLSTPSADSNSDFEGDEGDDEDSSQGMISKREENRKDEHNRVFRLNNASYDGHSLVDAKQIEELCDEG</sequence>
<dbReference type="AlphaFoldDB" id="A0A2J4P1L6"/>
<comment type="caution">
    <text evidence="2">The sequence shown here is derived from an EMBL/GenBank/DDBJ whole genome shotgun (WGS) entry which is preliminary data.</text>
</comment>
<feature type="non-terminal residue" evidence="2">
    <location>
        <position position="1"/>
    </location>
</feature>
<evidence type="ECO:0000313" key="3">
    <source>
        <dbReference type="Proteomes" id="UP000234505"/>
    </source>
</evidence>
<feature type="non-terminal residue" evidence="2">
    <location>
        <position position="163"/>
    </location>
</feature>
<feature type="compositionally biased region" description="Basic and acidic residues" evidence="1">
    <location>
        <begin position="124"/>
        <end position="136"/>
    </location>
</feature>